<dbReference type="SUPFAM" id="SSF55846">
    <property type="entry name" value="N-acetylmuramoyl-L-alanine amidase-like"/>
    <property type="match status" value="1"/>
</dbReference>
<dbReference type="PANTHER" id="PTHR11022">
    <property type="entry name" value="PEPTIDOGLYCAN RECOGNITION PROTEIN"/>
    <property type="match status" value="1"/>
</dbReference>
<dbReference type="Pfam" id="PF01510">
    <property type="entry name" value="Amidase_2"/>
    <property type="match status" value="1"/>
</dbReference>
<dbReference type="InterPro" id="IPR036505">
    <property type="entry name" value="Amidase/PGRP_sf"/>
</dbReference>
<evidence type="ECO:0000259" key="1">
    <source>
        <dbReference type="SMART" id="SM00644"/>
    </source>
</evidence>
<dbReference type="AlphaFoldDB" id="A0A9Q4NMQ6"/>
<comment type="caution">
    <text evidence="2">The sequence shown here is derived from an EMBL/GenBank/DDBJ whole genome shotgun (WGS) entry which is preliminary data.</text>
</comment>
<dbReference type="InterPro" id="IPR015510">
    <property type="entry name" value="PGRP"/>
</dbReference>
<feature type="domain" description="N-acetylmuramoyl-L-alanine amidase" evidence="1">
    <location>
        <begin position="1"/>
        <end position="143"/>
    </location>
</feature>
<dbReference type="InterPro" id="IPR002502">
    <property type="entry name" value="Amidase_domain"/>
</dbReference>
<dbReference type="RefSeq" id="WP_122299498.1">
    <property type="nucleotide sequence ID" value="NZ_JADPBS010000003.1"/>
</dbReference>
<gene>
    <name evidence="2" type="ORF">GME02_01120</name>
</gene>
<dbReference type="CDD" id="cd06583">
    <property type="entry name" value="PGRP"/>
    <property type="match status" value="1"/>
</dbReference>
<dbReference type="EMBL" id="WNDD01000001">
    <property type="protein sequence ID" value="MTV00288.1"/>
    <property type="molecule type" value="Genomic_DNA"/>
</dbReference>
<dbReference type="FunFam" id="3.40.80.10:FF:000008">
    <property type="entry name" value="N-acetylmuramoyl-L-alanine amidase"/>
    <property type="match status" value="1"/>
</dbReference>
<proteinExistence type="predicted"/>
<dbReference type="GO" id="GO:0008745">
    <property type="term" value="F:N-acetylmuramoyl-L-alanine amidase activity"/>
    <property type="evidence" value="ECO:0007669"/>
    <property type="project" value="InterPro"/>
</dbReference>
<accession>A0A9Q4NMQ6</accession>
<dbReference type="GO" id="GO:0009253">
    <property type="term" value="P:peptidoglycan catabolic process"/>
    <property type="evidence" value="ECO:0007669"/>
    <property type="project" value="InterPro"/>
</dbReference>
<dbReference type="Proteomes" id="UP000482671">
    <property type="component" value="Unassembled WGS sequence"/>
</dbReference>
<protein>
    <submittedName>
        <fullName evidence="2">N-acetylmuramoyl-L-alanine amidase</fullName>
    </submittedName>
</protein>
<dbReference type="Gene3D" id="3.40.80.10">
    <property type="entry name" value="Peptidoglycan recognition protein-like"/>
    <property type="match status" value="1"/>
</dbReference>
<dbReference type="PANTHER" id="PTHR11022:SF41">
    <property type="entry name" value="PEPTIDOGLYCAN-RECOGNITION PROTEIN LC-RELATED"/>
    <property type="match status" value="1"/>
</dbReference>
<organism evidence="2 3">
    <name type="scientific">Parabacteroides merdae</name>
    <dbReference type="NCBI Taxonomy" id="46503"/>
    <lineage>
        <taxon>Bacteria</taxon>
        <taxon>Pseudomonadati</taxon>
        <taxon>Bacteroidota</taxon>
        <taxon>Bacteroidia</taxon>
        <taxon>Bacteroidales</taxon>
        <taxon>Tannerellaceae</taxon>
        <taxon>Parabacteroides</taxon>
    </lineage>
</organism>
<evidence type="ECO:0000313" key="3">
    <source>
        <dbReference type="Proteomes" id="UP000482671"/>
    </source>
</evidence>
<name>A0A9Q4NMQ6_9BACT</name>
<sequence>MKKIDTIIIHCSATRITSDYTVEQLDAGHKARGFKRPVQTEPLKYIGYQYYIRKDGTVYPGRHEDEVGAHCKGWNNRSIGICYEGGLDASGKAADTRTPEQKDAINSLVNEICRRWKIVQVIGHRDISPDTNNNGVIDHFERIKECPCYDVIPEYPSFIPNIVVQP</sequence>
<evidence type="ECO:0000313" key="2">
    <source>
        <dbReference type="EMBL" id="MTV00288.1"/>
    </source>
</evidence>
<reference evidence="2 3" key="1">
    <citation type="journal article" date="2019" name="Nat. Med.">
        <title>A library of human gut bacterial isolates paired with longitudinal multiomics data enables mechanistic microbiome research.</title>
        <authorList>
            <person name="Poyet M."/>
            <person name="Groussin M."/>
            <person name="Gibbons S.M."/>
            <person name="Avila-Pacheco J."/>
            <person name="Jiang X."/>
            <person name="Kearney S.M."/>
            <person name="Perrotta A.R."/>
            <person name="Berdy B."/>
            <person name="Zhao S."/>
            <person name="Lieberman T.D."/>
            <person name="Swanson P.K."/>
            <person name="Smith M."/>
            <person name="Roesemann S."/>
            <person name="Alexander J.E."/>
            <person name="Rich S.A."/>
            <person name="Livny J."/>
            <person name="Vlamakis H."/>
            <person name="Clish C."/>
            <person name="Bullock K."/>
            <person name="Deik A."/>
            <person name="Scott J."/>
            <person name="Pierce K.A."/>
            <person name="Xavier R.J."/>
            <person name="Alm E.J."/>
        </authorList>
    </citation>
    <scope>NUCLEOTIDE SEQUENCE [LARGE SCALE GENOMIC DNA]</scope>
    <source>
        <strain evidence="2 3">BIOML-A11</strain>
    </source>
</reference>
<dbReference type="SMART" id="SM00644">
    <property type="entry name" value="Ami_2"/>
    <property type="match status" value="1"/>
</dbReference>